<comment type="function">
    <text evidence="1 10">Core component of nucleosome. Nucleosomes wrap and compact DNA into chromatin, limiting DNA accessibility to the cellular machineries which require DNA as a template. Histones thereby play a central role in transcription regulation, DNA repair, DNA replication and chromosomal stability. DNA accessibility is regulated via a complex set of post-translational modifications of histones, also called histone code, and nucleosome remodeling.</text>
</comment>
<evidence type="ECO:0000256" key="4">
    <source>
        <dbReference type="ARBA" id="ARBA00006564"/>
    </source>
</evidence>
<dbReference type="InterPro" id="IPR001951">
    <property type="entry name" value="Histone_H4"/>
</dbReference>
<dbReference type="CDD" id="cd22912">
    <property type="entry name" value="HFD_H4"/>
    <property type="match status" value="1"/>
</dbReference>
<evidence type="ECO:0000256" key="6">
    <source>
        <dbReference type="ARBA" id="ARBA00022454"/>
    </source>
</evidence>
<gene>
    <name evidence="12" type="ORF">NA56DRAFT_629230</name>
</gene>
<dbReference type="FunFam" id="1.10.20.10:FF:000012">
    <property type="entry name" value="Histone H4"/>
    <property type="match status" value="1"/>
</dbReference>
<feature type="region of interest" description="Disordered" evidence="11">
    <location>
        <begin position="1"/>
        <end position="52"/>
    </location>
</feature>
<dbReference type="PRINTS" id="PR00623">
    <property type="entry name" value="HISTONEH4"/>
</dbReference>
<evidence type="ECO:0000256" key="8">
    <source>
        <dbReference type="ARBA" id="ARBA00023242"/>
    </source>
</evidence>
<evidence type="ECO:0000256" key="9">
    <source>
        <dbReference type="ARBA" id="ARBA00023269"/>
    </source>
</evidence>
<dbReference type="AlphaFoldDB" id="A0A2J6PXY4"/>
<evidence type="ECO:0000313" key="13">
    <source>
        <dbReference type="Proteomes" id="UP000235672"/>
    </source>
</evidence>
<accession>A0A2J6PXY4</accession>
<evidence type="ECO:0000313" key="12">
    <source>
        <dbReference type="EMBL" id="PMD18901.1"/>
    </source>
</evidence>
<evidence type="ECO:0000256" key="11">
    <source>
        <dbReference type="SAM" id="MobiDB-lite"/>
    </source>
</evidence>
<dbReference type="EMBL" id="KZ613491">
    <property type="protein sequence ID" value="PMD18901.1"/>
    <property type="molecule type" value="Genomic_DNA"/>
</dbReference>
<dbReference type="PANTHER" id="PTHR10484">
    <property type="entry name" value="HISTONE H4"/>
    <property type="match status" value="1"/>
</dbReference>
<organism evidence="12 13">
    <name type="scientific">Hyaloscypha hepaticicola</name>
    <dbReference type="NCBI Taxonomy" id="2082293"/>
    <lineage>
        <taxon>Eukaryota</taxon>
        <taxon>Fungi</taxon>
        <taxon>Dikarya</taxon>
        <taxon>Ascomycota</taxon>
        <taxon>Pezizomycotina</taxon>
        <taxon>Leotiomycetes</taxon>
        <taxon>Helotiales</taxon>
        <taxon>Hyaloscyphaceae</taxon>
        <taxon>Hyaloscypha</taxon>
    </lineage>
</organism>
<evidence type="ECO:0000256" key="7">
    <source>
        <dbReference type="ARBA" id="ARBA00023125"/>
    </source>
</evidence>
<dbReference type="STRING" id="1745343.A0A2J6PXY4"/>
<evidence type="ECO:0000256" key="3">
    <source>
        <dbReference type="ARBA" id="ARBA00004286"/>
    </source>
</evidence>
<reference evidence="12 13" key="1">
    <citation type="submission" date="2016-05" db="EMBL/GenBank/DDBJ databases">
        <title>A degradative enzymes factory behind the ericoid mycorrhizal symbiosis.</title>
        <authorList>
            <consortium name="DOE Joint Genome Institute"/>
            <person name="Martino E."/>
            <person name="Morin E."/>
            <person name="Grelet G."/>
            <person name="Kuo A."/>
            <person name="Kohler A."/>
            <person name="Daghino S."/>
            <person name="Barry K."/>
            <person name="Choi C."/>
            <person name="Cichocki N."/>
            <person name="Clum A."/>
            <person name="Copeland A."/>
            <person name="Hainaut M."/>
            <person name="Haridas S."/>
            <person name="Labutti K."/>
            <person name="Lindquist E."/>
            <person name="Lipzen A."/>
            <person name="Khouja H.-R."/>
            <person name="Murat C."/>
            <person name="Ohm R."/>
            <person name="Olson A."/>
            <person name="Spatafora J."/>
            <person name="Veneault-Fourrey C."/>
            <person name="Henrissat B."/>
            <person name="Grigoriev I."/>
            <person name="Martin F."/>
            <person name="Perotto S."/>
        </authorList>
    </citation>
    <scope>NUCLEOTIDE SEQUENCE [LARGE SCALE GENOMIC DNA]</scope>
    <source>
        <strain evidence="12 13">UAMH 7357</strain>
    </source>
</reference>
<evidence type="ECO:0000256" key="1">
    <source>
        <dbReference type="ARBA" id="ARBA00002001"/>
    </source>
</evidence>
<evidence type="ECO:0000256" key="10">
    <source>
        <dbReference type="RuleBase" id="RU000528"/>
    </source>
</evidence>
<name>A0A2J6PXY4_9HELO</name>
<dbReference type="GO" id="GO:0030527">
    <property type="term" value="F:structural constituent of chromatin"/>
    <property type="evidence" value="ECO:0007669"/>
    <property type="project" value="InterPro"/>
</dbReference>
<comment type="similarity">
    <text evidence="4 10">Belongs to the histone H4 family.</text>
</comment>
<evidence type="ECO:0000256" key="5">
    <source>
        <dbReference type="ARBA" id="ARBA00011538"/>
    </source>
</evidence>
<sequence>MAPLFSSPANRFLHSSRPDASGRATVAGKGVLGGHAGSGRGKSSRGVGMKGAKRMRKLVRDTIQGVTKGDIRRLARRGGVKRIASTIYEETRFAMKAHLQLILRDVCTITEHSNRKTVTVTDVIFALKRQGRPIYGFDDKGGSSKTTLY</sequence>
<dbReference type="GO" id="GO:0005634">
    <property type="term" value="C:nucleus"/>
    <property type="evidence" value="ECO:0007669"/>
    <property type="project" value="UniProtKB-SubCell"/>
</dbReference>
<dbReference type="GO" id="GO:0046982">
    <property type="term" value="F:protein heterodimerization activity"/>
    <property type="evidence" value="ECO:0007669"/>
    <property type="project" value="InterPro"/>
</dbReference>
<dbReference type="SMART" id="SM00417">
    <property type="entry name" value="H4"/>
    <property type="match status" value="1"/>
</dbReference>
<keyword evidence="7 10" id="KW-0238">DNA-binding</keyword>
<keyword evidence="6 10" id="KW-0158">Chromosome</keyword>
<keyword evidence="8 10" id="KW-0539">Nucleus</keyword>
<keyword evidence="9 10" id="KW-0544">Nucleosome core</keyword>
<dbReference type="OrthoDB" id="3919494at2759"/>
<comment type="subunit">
    <text evidence="5 10">The nucleosome is a histone octamer containing two molecules each of H2A, H2B, H3 and H4 assembled in one H3-H4 heterotetramer and two H2A-H2B heterodimers. The octamer wraps approximately 147 bp of DNA.</text>
</comment>
<feature type="compositionally biased region" description="Gly residues" evidence="11">
    <location>
        <begin position="30"/>
        <end position="40"/>
    </location>
</feature>
<dbReference type="SUPFAM" id="SSF47113">
    <property type="entry name" value="Histone-fold"/>
    <property type="match status" value="1"/>
</dbReference>
<dbReference type="GO" id="GO:0003677">
    <property type="term" value="F:DNA binding"/>
    <property type="evidence" value="ECO:0007669"/>
    <property type="project" value="UniProtKB-KW"/>
</dbReference>
<keyword evidence="13" id="KW-1185">Reference proteome</keyword>
<protein>
    <recommendedName>
        <fullName evidence="10">Histone H4</fullName>
    </recommendedName>
</protein>
<dbReference type="Gene3D" id="1.10.20.10">
    <property type="entry name" value="Histone, subunit A"/>
    <property type="match status" value="1"/>
</dbReference>
<evidence type="ECO:0000256" key="2">
    <source>
        <dbReference type="ARBA" id="ARBA00004123"/>
    </source>
</evidence>
<dbReference type="Proteomes" id="UP000235672">
    <property type="component" value="Unassembled WGS sequence"/>
</dbReference>
<comment type="subcellular location">
    <subcellularLocation>
        <location evidence="3">Chromosome</location>
    </subcellularLocation>
    <subcellularLocation>
        <location evidence="2">Nucleus</location>
    </subcellularLocation>
</comment>
<dbReference type="GO" id="GO:0000786">
    <property type="term" value="C:nucleosome"/>
    <property type="evidence" value="ECO:0007669"/>
    <property type="project" value="UniProtKB-KW"/>
</dbReference>
<dbReference type="InterPro" id="IPR009072">
    <property type="entry name" value="Histone-fold"/>
</dbReference>
<proteinExistence type="inferred from homology"/>